<accession>A0ACC0Z038</accession>
<dbReference type="EMBL" id="CM047738">
    <property type="protein sequence ID" value="KAJ0044511.1"/>
    <property type="molecule type" value="Genomic_DNA"/>
</dbReference>
<reference evidence="2" key="1">
    <citation type="journal article" date="2023" name="G3 (Bethesda)">
        <title>Genome assembly and association tests identify interacting loci associated with vigor, precocity, and sex in interspecific pistachio rootstocks.</title>
        <authorList>
            <person name="Palmer W."/>
            <person name="Jacygrad E."/>
            <person name="Sagayaradj S."/>
            <person name="Cavanaugh K."/>
            <person name="Han R."/>
            <person name="Bertier L."/>
            <person name="Beede B."/>
            <person name="Kafkas S."/>
            <person name="Golino D."/>
            <person name="Preece J."/>
            <person name="Michelmore R."/>
        </authorList>
    </citation>
    <scope>NUCLEOTIDE SEQUENCE [LARGE SCALE GENOMIC DNA]</scope>
</reference>
<comment type="caution">
    <text evidence="1">The sequence shown here is derived from an EMBL/GenBank/DDBJ whole genome shotgun (WGS) entry which is preliminary data.</text>
</comment>
<evidence type="ECO:0000313" key="2">
    <source>
        <dbReference type="Proteomes" id="UP001163603"/>
    </source>
</evidence>
<dbReference type="Proteomes" id="UP001163603">
    <property type="component" value="Chromosome 3"/>
</dbReference>
<name>A0ACC0Z038_9ROSI</name>
<evidence type="ECO:0000313" key="1">
    <source>
        <dbReference type="EMBL" id="KAJ0044511.1"/>
    </source>
</evidence>
<proteinExistence type="predicted"/>
<sequence length="228" mass="25771">MGRNEGLHTSGHGYRGELEEVLKIVKPHHILPIHGELLFLKEHELLGRSTGIRHSYKEWKMLGVSHLRNRRVLSNGFISLGMENLQLMYSDGDKAFGTSTKLCIDERLRIDPDGDIVVRYVLTRPAGKRCIVVSSNGTTVCRLWNGPVLHHFPSALPCGARTRDHPIKLITSFTWFVGRDTLSMIALLNGIFVLSLTLLQAAHEWKARRPHIDSVEEEGQAKIFTYCL</sequence>
<protein>
    <submittedName>
        <fullName evidence="1">Uncharacterized protein</fullName>
    </submittedName>
</protein>
<gene>
    <name evidence="1" type="ORF">Pint_05332</name>
</gene>
<keyword evidence="2" id="KW-1185">Reference proteome</keyword>
<organism evidence="1 2">
    <name type="scientific">Pistacia integerrima</name>
    <dbReference type="NCBI Taxonomy" id="434235"/>
    <lineage>
        <taxon>Eukaryota</taxon>
        <taxon>Viridiplantae</taxon>
        <taxon>Streptophyta</taxon>
        <taxon>Embryophyta</taxon>
        <taxon>Tracheophyta</taxon>
        <taxon>Spermatophyta</taxon>
        <taxon>Magnoliopsida</taxon>
        <taxon>eudicotyledons</taxon>
        <taxon>Gunneridae</taxon>
        <taxon>Pentapetalae</taxon>
        <taxon>rosids</taxon>
        <taxon>malvids</taxon>
        <taxon>Sapindales</taxon>
        <taxon>Anacardiaceae</taxon>
        <taxon>Pistacia</taxon>
    </lineage>
</organism>